<organism evidence="4 5">
    <name type="scientific">Catagonus wagneri</name>
    <name type="common">Chacoan peccary</name>
    <dbReference type="NCBI Taxonomy" id="51154"/>
    <lineage>
        <taxon>Eukaryota</taxon>
        <taxon>Metazoa</taxon>
        <taxon>Chordata</taxon>
        <taxon>Craniata</taxon>
        <taxon>Vertebrata</taxon>
        <taxon>Euteleostomi</taxon>
        <taxon>Mammalia</taxon>
        <taxon>Eutheria</taxon>
        <taxon>Laurasiatheria</taxon>
        <taxon>Artiodactyla</taxon>
        <taxon>Suina</taxon>
        <taxon>Tayassuidae</taxon>
        <taxon>Catagonus</taxon>
    </lineage>
</organism>
<keyword evidence="3" id="KW-0687">Ribonucleoprotein</keyword>
<dbReference type="GeneTree" id="ENSGT00390000008767"/>
<dbReference type="AlphaFoldDB" id="A0A8C3WZK9"/>
<dbReference type="InterPro" id="IPR023674">
    <property type="entry name" value="Ribosomal_uL1-like"/>
</dbReference>
<evidence type="ECO:0008006" key="6">
    <source>
        <dbReference type="Google" id="ProtNLM"/>
    </source>
</evidence>
<comment type="similarity">
    <text evidence="1">Belongs to the universal ribosomal protein uL1 family.</text>
</comment>
<dbReference type="FunFam" id="3.30.190.20:FF:000009">
    <property type="entry name" value="Ribosomal protein L10a"/>
    <property type="match status" value="1"/>
</dbReference>
<dbReference type="Ensembl" id="ENSCWAT00000023962.1">
    <property type="protein sequence ID" value="ENSCWAP00000022090.1"/>
    <property type="gene ID" value="ENSCWAG00000016872.1"/>
</dbReference>
<evidence type="ECO:0000313" key="4">
    <source>
        <dbReference type="Ensembl" id="ENSCWAP00000022090.1"/>
    </source>
</evidence>
<protein>
    <recommendedName>
        <fullName evidence="6">60S ribosomal protein L10a</fullName>
    </recommendedName>
</protein>
<evidence type="ECO:0000256" key="1">
    <source>
        <dbReference type="ARBA" id="ARBA00010531"/>
    </source>
</evidence>
<dbReference type="Proteomes" id="UP000694540">
    <property type="component" value="Unplaced"/>
</dbReference>
<name>A0A8C3WZK9_9CETA</name>
<proteinExistence type="inferred from homology"/>
<evidence type="ECO:0000313" key="5">
    <source>
        <dbReference type="Proteomes" id="UP000694540"/>
    </source>
</evidence>
<dbReference type="Pfam" id="PF00687">
    <property type="entry name" value="Ribosomal_L1"/>
    <property type="match status" value="1"/>
</dbReference>
<keyword evidence="2" id="KW-0689">Ribosomal protein</keyword>
<accession>A0A8C3WZK9</accession>
<evidence type="ECO:0000256" key="3">
    <source>
        <dbReference type="ARBA" id="ARBA00023274"/>
    </source>
</evidence>
<reference evidence="4" key="1">
    <citation type="submission" date="2025-08" db="UniProtKB">
        <authorList>
            <consortium name="Ensembl"/>
        </authorList>
    </citation>
    <scope>IDENTIFICATION</scope>
</reference>
<dbReference type="InterPro" id="IPR028364">
    <property type="entry name" value="Ribosomal_uL1/biogenesis"/>
</dbReference>
<evidence type="ECO:0000256" key="2">
    <source>
        <dbReference type="ARBA" id="ARBA00022980"/>
    </source>
</evidence>
<dbReference type="Gene3D" id="3.30.190.20">
    <property type="match status" value="1"/>
</dbReference>
<keyword evidence="5" id="KW-1185">Reference proteome</keyword>
<reference evidence="4" key="2">
    <citation type="submission" date="2025-09" db="UniProtKB">
        <authorList>
            <consortium name="Ensembl"/>
        </authorList>
    </citation>
    <scope>IDENTIFICATION</scope>
</reference>
<sequence length="135" mass="15494">MIGIRSSKVSHDTLYDTVQEVLHRNQGKCWKFLEMVELQISLKNYDPQKDKRLPGTVRFRSTPCPKSSVCVLGDQQHCDEAKAVDIPHMDIEAMKKLNKNKKLVKKLAWMESPWASAIGFHVTVEPVKVLKIEIH</sequence>
<dbReference type="GO" id="GO:0005840">
    <property type="term" value="C:ribosome"/>
    <property type="evidence" value="ECO:0007669"/>
    <property type="project" value="UniProtKB-KW"/>
</dbReference>
<dbReference type="GO" id="GO:1990904">
    <property type="term" value="C:ribonucleoprotein complex"/>
    <property type="evidence" value="ECO:0007669"/>
    <property type="project" value="UniProtKB-KW"/>
</dbReference>
<dbReference type="SUPFAM" id="SSF56808">
    <property type="entry name" value="Ribosomal protein L1"/>
    <property type="match status" value="1"/>
</dbReference>